<evidence type="ECO:0000313" key="4">
    <source>
        <dbReference type="Proteomes" id="UP000738325"/>
    </source>
</evidence>
<organism evidence="3 4">
    <name type="scientific">Dissophora globulifera</name>
    <dbReference type="NCBI Taxonomy" id="979702"/>
    <lineage>
        <taxon>Eukaryota</taxon>
        <taxon>Fungi</taxon>
        <taxon>Fungi incertae sedis</taxon>
        <taxon>Mucoromycota</taxon>
        <taxon>Mortierellomycotina</taxon>
        <taxon>Mortierellomycetes</taxon>
        <taxon>Mortierellales</taxon>
        <taxon>Mortierellaceae</taxon>
        <taxon>Dissophora</taxon>
    </lineage>
</organism>
<comment type="caution">
    <text evidence="3">The sequence shown here is derived from an EMBL/GenBank/DDBJ whole genome shotgun (WGS) entry which is preliminary data.</text>
</comment>
<keyword evidence="2" id="KW-1133">Transmembrane helix</keyword>
<evidence type="ECO:0000256" key="1">
    <source>
        <dbReference type="SAM" id="MobiDB-lite"/>
    </source>
</evidence>
<feature type="compositionally biased region" description="Low complexity" evidence="1">
    <location>
        <begin position="14"/>
        <end position="26"/>
    </location>
</feature>
<name>A0A9P6UVM7_9FUNG</name>
<gene>
    <name evidence="3" type="ORF">BGZ99_003731</name>
</gene>
<evidence type="ECO:0000313" key="3">
    <source>
        <dbReference type="EMBL" id="KAG0321708.1"/>
    </source>
</evidence>
<keyword evidence="4" id="KW-1185">Reference proteome</keyword>
<keyword evidence="2" id="KW-0812">Transmembrane</keyword>
<protein>
    <submittedName>
        <fullName evidence="3">Uncharacterized protein</fullName>
    </submittedName>
</protein>
<feature type="region of interest" description="Disordered" evidence="1">
    <location>
        <begin position="159"/>
        <end position="199"/>
    </location>
</feature>
<feature type="transmembrane region" description="Helical" evidence="2">
    <location>
        <begin position="42"/>
        <end position="64"/>
    </location>
</feature>
<feature type="compositionally biased region" description="Low complexity" evidence="1">
    <location>
        <begin position="160"/>
        <end position="187"/>
    </location>
</feature>
<dbReference type="Proteomes" id="UP000738325">
    <property type="component" value="Unassembled WGS sequence"/>
</dbReference>
<keyword evidence="2" id="KW-0472">Membrane</keyword>
<feature type="region of interest" description="Disordered" evidence="1">
    <location>
        <begin position="11"/>
        <end position="34"/>
    </location>
</feature>
<proteinExistence type="predicted"/>
<dbReference type="AlphaFoldDB" id="A0A9P6UVM7"/>
<evidence type="ECO:0000256" key="2">
    <source>
        <dbReference type="SAM" id="Phobius"/>
    </source>
</evidence>
<reference evidence="3" key="1">
    <citation type="journal article" date="2020" name="Fungal Divers.">
        <title>Resolving the Mortierellaceae phylogeny through synthesis of multi-gene phylogenetics and phylogenomics.</title>
        <authorList>
            <person name="Vandepol N."/>
            <person name="Liber J."/>
            <person name="Desiro A."/>
            <person name="Na H."/>
            <person name="Kennedy M."/>
            <person name="Barry K."/>
            <person name="Grigoriev I.V."/>
            <person name="Miller A.N."/>
            <person name="O'Donnell K."/>
            <person name="Stajich J.E."/>
            <person name="Bonito G."/>
        </authorList>
    </citation>
    <scope>NUCLEOTIDE SEQUENCE</scope>
    <source>
        <strain evidence="3">REB-010B</strain>
    </source>
</reference>
<accession>A0A9P6UVM7</accession>
<dbReference type="OrthoDB" id="2449376at2759"/>
<sequence>MPVSTIVLDGSALNSNNNNSSNTKNSNRTEESDADKFQTSGGYIYVVLATTVILVMIYFIRAWIVRRRERRRLSKEPDCEVPPGYYNHIHDMPIYDDYLTEEYMNATQDPQLLVSAIVTIPTIQPPPLALTRTPSPEPPAYEELLSSFKIHRFHNPSSISLVSDTTSASTSSTLSSSTSSSSGSSGRRSAHHPGRIREN</sequence>
<feature type="compositionally biased region" description="Basic residues" evidence="1">
    <location>
        <begin position="188"/>
        <end position="199"/>
    </location>
</feature>
<dbReference type="EMBL" id="JAAAIP010000233">
    <property type="protein sequence ID" value="KAG0321708.1"/>
    <property type="molecule type" value="Genomic_DNA"/>
</dbReference>